<evidence type="ECO:0000259" key="2">
    <source>
        <dbReference type="Pfam" id="PF02538"/>
    </source>
</evidence>
<organism evidence="3 4">
    <name type="scientific">Clavelina lepadiformis</name>
    <name type="common">Light-bulb sea squirt</name>
    <name type="synonym">Ascidia lepadiformis</name>
    <dbReference type="NCBI Taxonomy" id="159417"/>
    <lineage>
        <taxon>Eukaryota</taxon>
        <taxon>Metazoa</taxon>
        <taxon>Chordata</taxon>
        <taxon>Tunicata</taxon>
        <taxon>Ascidiacea</taxon>
        <taxon>Aplousobranchia</taxon>
        <taxon>Clavelinidae</taxon>
        <taxon>Clavelina</taxon>
    </lineage>
</organism>
<feature type="domain" description="Hydantoinase A/oxoprolinase" evidence="1">
    <location>
        <begin position="353"/>
        <end position="440"/>
    </location>
</feature>
<keyword evidence="4" id="KW-1185">Reference proteome</keyword>
<evidence type="ECO:0000313" key="4">
    <source>
        <dbReference type="Proteomes" id="UP001642483"/>
    </source>
</evidence>
<evidence type="ECO:0000313" key="3">
    <source>
        <dbReference type="EMBL" id="CAK8687260.1"/>
    </source>
</evidence>
<evidence type="ECO:0000259" key="1">
    <source>
        <dbReference type="Pfam" id="PF01968"/>
    </source>
</evidence>
<gene>
    <name evidence="3" type="ORF">CVLEPA_LOCUS19337</name>
</gene>
<name>A0ABP0G606_CLALP</name>
<dbReference type="PANTHER" id="PTHR11365">
    <property type="entry name" value="5-OXOPROLINASE RELATED"/>
    <property type="match status" value="1"/>
</dbReference>
<comment type="caution">
    <text evidence="3">The sequence shown here is derived from an EMBL/GenBank/DDBJ whole genome shotgun (WGS) entry which is preliminary data.</text>
</comment>
<feature type="domain" description="Hydantoinase B/oxoprolinase" evidence="2">
    <location>
        <begin position="461"/>
        <end position="525"/>
    </location>
</feature>
<dbReference type="Pfam" id="PF01968">
    <property type="entry name" value="Hydantoinase_A"/>
    <property type="match status" value="1"/>
</dbReference>
<reference evidence="3 4" key="1">
    <citation type="submission" date="2024-02" db="EMBL/GenBank/DDBJ databases">
        <authorList>
            <person name="Daric V."/>
            <person name="Darras S."/>
        </authorList>
    </citation>
    <scope>NUCLEOTIDE SEQUENCE [LARGE SCALE GENOMIC DNA]</scope>
</reference>
<accession>A0ABP0G606</accession>
<dbReference type="Proteomes" id="UP001642483">
    <property type="component" value="Unassembled WGS sequence"/>
</dbReference>
<dbReference type="InterPro" id="IPR002821">
    <property type="entry name" value="Hydantoinase_A"/>
</dbReference>
<dbReference type="EMBL" id="CAWYQH010000104">
    <property type="protein sequence ID" value="CAK8687260.1"/>
    <property type="molecule type" value="Genomic_DNA"/>
</dbReference>
<feature type="domain" description="Hydantoinase B/oxoprolinase" evidence="2">
    <location>
        <begin position="125"/>
        <end position="219"/>
    </location>
</feature>
<sequence>MTAEHFHHSLTATQSQHGLVYAIFPVGFVCREPESSLNLLGPTQASHATGRGFANCDPNLCLEMLLPEQMLYDRTCQVIHGPAFIIDKTSTILVEPDCKTEMTKKGDITIMIGKGKPKHIGKELDAIQLSIFSHRFTSIAEQMGRILQRTAISTNIKERLDFSCALFGPGGGLVSNAPHIPSHLGAMLDGVQYQMWAIEINEEDCIVSNHPCAGGVHLPVYSSGVMPHNRSYFRWIEIDGVKYNIGCFVATYVQDGLPDFGRLELVMLCETMYVSLIRKYVVMPEDEAVNAYSIAKSELFEIKYLHVIDFIRMGTTVATNFLLERKDERMSLALTEGWRDPLGNQSRPKMLDLSDGDLTPIDKFDGNRAILSGPAGGVVGYTMTSFEDQPSIGYNIGGTSTDLSRYDGEYEHVFKSTIAGVTIQAPQRICQVIHGPAIIIHKTSTILVEPDCRGKMTKKGIAERLDFSCALFGPDGGLVSNASHILGHLGAMQDAVPYQMRAIDINEGDCILSNHPCTGRVHLPDQSREYDHIRVSPESIKTDLYLNPRYERTDCALMCQPSTLKNLDFVASKFGDFLPTFQARFKKGFGFASPGRDIINDGSGVGGIGLSGIEDHALVTSSGKPPHVEKLNSFFISSSRILDIQ</sequence>
<dbReference type="InterPro" id="IPR045079">
    <property type="entry name" value="Oxoprolinase-like"/>
</dbReference>
<dbReference type="PANTHER" id="PTHR11365:SF2">
    <property type="entry name" value="5-OXOPROLINASE"/>
    <property type="match status" value="1"/>
</dbReference>
<dbReference type="InterPro" id="IPR003692">
    <property type="entry name" value="Hydantoinase_B"/>
</dbReference>
<protein>
    <submittedName>
        <fullName evidence="3">Uncharacterized protein</fullName>
    </submittedName>
</protein>
<proteinExistence type="predicted"/>
<dbReference type="Pfam" id="PF02538">
    <property type="entry name" value="Hydantoinase_B"/>
    <property type="match status" value="2"/>
</dbReference>